<evidence type="ECO:0000256" key="2">
    <source>
        <dbReference type="ARBA" id="ARBA00022533"/>
    </source>
</evidence>
<dbReference type="eggNOG" id="COG0209">
    <property type="taxonomic scope" value="Bacteria"/>
</dbReference>
<keyword evidence="14" id="KW-1185">Reference proteome</keyword>
<evidence type="ECO:0000256" key="5">
    <source>
        <dbReference type="ARBA" id="ARBA00023002"/>
    </source>
</evidence>
<keyword evidence="4 9" id="KW-0067">ATP-binding</keyword>
<dbReference type="SUPFAM" id="SSF51998">
    <property type="entry name" value="PFL-like glycyl radical enzymes"/>
    <property type="match status" value="1"/>
</dbReference>
<dbReference type="InterPro" id="IPR013346">
    <property type="entry name" value="NrdE_NrdA_C"/>
</dbReference>
<evidence type="ECO:0000256" key="9">
    <source>
        <dbReference type="PROSITE-ProRule" id="PRU00492"/>
    </source>
</evidence>
<feature type="region of interest" description="Disordered" evidence="11">
    <location>
        <begin position="1"/>
        <end position="26"/>
    </location>
</feature>
<organism evidence="13 14">
    <name type="scientific">Austwickia chelonae NBRC 105200</name>
    <dbReference type="NCBI Taxonomy" id="1184607"/>
    <lineage>
        <taxon>Bacteria</taxon>
        <taxon>Bacillati</taxon>
        <taxon>Actinomycetota</taxon>
        <taxon>Actinomycetes</taxon>
        <taxon>Micrococcales</taxon>
        <taxon>Dermatophilaceae</taxon>
        <taxon>Austwickia</taxon>
    </lineage>
</organism>
<dbReference type="PROSITE" id="PS51161">
    <property type="entry name" value="ATP_CONE"/>
    <property type="match status" value="1"/>
</dbReference>
<evidence type="ECO:0000313" key="14">
    <source>
        <dbReference type="Proteomes" id="UP000008495"/>
    </source>
</evidence>
<evidence type="ECO:0000313" key="13">
    <source>
        <dbReference type="EMBL" id="GAB78864.1"/>
    </source>
</evidence>
<keyword evidence="6 10" id="KW-0215">Deoxyribonucleotide synthesis</keyword>
<dbReference type="Proteomes" id="UP000008495">
    <property type="component" value="Unassembled WGS sequence"/>
</dbReference>
<dbReference type="GO" id="GO:0009263">
    <property type="term" value="P:deoxyribonucleotide biosynthetic process"/>
    <property type="evidence" value="ECO:0007669"/>
    <property type="project" value="UniProtKB-KW"/>
</dbReference>
<dbReference type="STRING" id="100225.SAMN05421595_0075"/>
<keyword evidence="2" id="KW-0021">Allosteric enzyme</keyword>
<dbReference type="Pfam" id="PF02867">
    <property type="entry name" value="Ribonuc_red_lgC"/>
    <property type="match status" value="1"/>
</dbReference>
<evidence type="ECO:0000256" key="8">
    <source>
        <dbReference type="ARBA" id="ARBA00047754"/>
    </source>
</evidence>
<dbReference type="InterPro" id="IPR013509">
    <property type="entry name" value="RNR_lsu_N"/>
</dbReference>
<comment type="similarity">
    <text evidence="1 10">Belongs to the ribonucleoside diphosphate reductase large chain family.</text>
</comment>
<comment type="catalytic activity">
    <reaction evidence="8 10">
        <text>a 2'-deoxyribonucleoside 5'-diphosphate + [thioredoxin]-disulfide + H2O = a ribonucleoside 5'-diphosphate + [thioredoxin]-dithiol</text>
        <dbReference type="Rhea" id="RHEA:23252"/>
        <dbReference type="Rhea" id="RHEA-COMP:10698"/>
        <dbReference type="Rhea" id="RHEA-COMP:10700"/>
        <dbReference type="ChEBI" id="CHEBI:15377"/>
        <dbReference type="ChEBI" id="CHEBI:29950"/>
        <dbReference type="ChEBI" id="CHEBI:50058"/>
        <dbReference type="ChEBI" id="CHEBI:57930"/>
        <dbReference type="ChEBI" id="CHEBI:73316"/>
        <dbReference type="EC" id="1.17.4.1"/>
    </reaction>
</comment>
<dbReference type="EC" id="1.17.4.1" evidence="10"/>
<protein>
    <recommendedName>
        <fullName evidence="10">Ribonucleoside-diphosphate reductase</fullName>
        <ecNumber evidence="10">1.17.4.1</ecNumber>
    </recommendedName>
</protein>
<dbReference type="GO" id="GO:0004748">
    <property type="term" value="F:ribonucleoside-diphosphate reductase activity, thioredoxin disulfide as acceptor"/>
    <property type="evidence" value="ECO:0007669"/>
    <property type="project" value="UniProtKB-EC"/>
</dbReference>
<dbReference type="NCBIfam" id="TIGR02506">
    <property type="entry name" value="NrdE_NrdA"/>
    <property type="match status" value="1"/>
</dbReference>
<gene>
    <name evidence="13" type="primary">nrdA</name>
    <name evidence="13" type="ORF">AUCHE_17_00760</name>
</gene>
<dbReference type="InterPro" id="IPR005144">
    <property type="entry name" value="ATP-cone_dom"/>
</dbReference>
<proteinExistence type="inferred from homology"/>
<dbReference type="PRINTS" id="PR01183">
    <property type="entry name" value="RIBORDTASEM1"/>
</dbReference>
<feature type="domain" description="ATP-cone" evidence="12">
    <location>
        <begin position="25"/>
        <end position="114"/>
    </location>
</feature>
<dbReference type="CDD" id="cd01679">
    <property type="entry name" value="RNR_I"/>
    <property type="match status" value="1"/>
</dbReference>
<dbReference type="PROSITE" id="PS00089">
    <property type="entry name" value="RIBORED_LARGE"/>
    <property type="match status" value="1"/>
</dbReference>
<evidence type="ECO:0000256" key="10">
    <source>
        <dbReference type="RuleBase" id="RU003410"/>
    </source>
</evidence>
<dbReference type="GO" id="GO:0005524">
    <property type="term" value="F:ATP binding"/>
    <property type="evidence" value="ECO:0007669"/>
    <property type="project" value="UniProtKB-UniRule"/>
</dbReference>
<dbReference type="InterPro" id="IPR000788">
    <property type="entry name" value="RNR_lg_C"/>
</dbReference>
<dbReference type="EMBL" id="BAGZ01000017">
    <property type="protein sequence ID" value="GAB78864.1"/>
    <property type="molecule type" value="Genomic_DNA"/>
</dbReference>
<evidence type="ECO:0000256" key="6">
    <source>
        <dbReference type="ARBA" id="ARBA00023116"/>
    </source>
</evidence>
<keyword evidence="3 9" id="KW-0547">Nucleotide-binding</keyword>
<accession>K6VQ33</accession>
<name>K6VQ33_9MICO</name>
<dbReference type="FunFam" id="3.20.70.20:FF:000009">
    <property type="entry name" value="Ribonucleoside-diphosphate reductase"/>
    <property type="match status" value="1"/>
</dbReference>
<evidence type="ECO:0000256" key="7">
    <source>
        <dbReference type="ARBA" id="ARBA00024942"/>
    </source>
</evidence>
<reference evidence="13 14" key="1">
    <citation type="submission" date="2012-08" db="EMBL/GenBank/DDBJ databases">
        <title>Whole genome shotgun sequence of Austwickia chelonae NBRC 105200.</title>
        <authorList>
            <person name="Yoshida I."/>
            <person name="Hosoyama A."/>
            <person name="Tsuchikane K."/>
            <person name="Katsumata H."/>
            <person name="Ando Y."/>
            <person name="Ohji S."/>
            <person name="Hamada M."/>
            <person name="Tamura T."/>
            <person name="Yamazoe A."/>
            <person name="Yamazaki S."/>
            <person name="Fujita N."/>
        </authorList>
    </citation>
    <scope>NUCLEOTIDE SEQUENCE [LARGE SCALE GENOMIC DNA]</scope>
    <source>
        <strain evidence="13 14">NBRC 105200</strain>
    </source>
</reference>
<dbReference type="SUPFAM" id="SSF48168">
    <property type="entry name" value="R1 subunit of ribonucleotide reductase, N-terminal domain"/>
    <property type="match status" value="1"/>
</dbReference>
<sequence length="847" mass="94281">MTSTTSPPAPTRAHREDPTGDLPTVTVTAADGTTTALDRTRIHRLLAQATHGIPDVTAEPVLHELRRTVYDGITQDELATALVLAARTLVEREPRYSQVAARLLLDRMRTEALTHLAGTPRQLTAEEMNDEYARYFPTYLRRAVDIGRVDPELLTYDLDRIGAALDGTADLDFGLLGLQTVYDRYVLHEDGTRFELPQAFFMRVAMGLALREDDRETRAIEFYRMLSGFDLMTSTPTLFNAGTTRPQLSSCFLTTVDDDLDRIFSSYRNNALLAKYSGGLGNDWTPVRGLGAHIHGTNGRSQGVVPFLKIANDTTVAVNQGGKRKGAACAYLETWHIDIEEFLDLRKNTGDDRRRTHDMNTAHWIPDEFMRRLESDSSWTLFSPDETPDLHDLYGEDFSRRYAEYEAAADRGEIRLHRRIPAKDLWRRMLTMLFETGHPWITFKDPCNLRSPQQHAGVVHSSNLCTEITLNTTSDEVAVCNLASVNLARHVTPSGLDVDKLRRTVRTAVRMLDNVIDINHYTIPETRRSNLRHRPVGLGLMGHQDALFTLGIPYASDDAVDFADRSTETLSYFAIEASADLAADRGTYQSYEGSLWSRGILPIDSLRLLAQARHDGELDIDTSSTLDWDRLRDHVQANGMRNSNVMAIAPTATISNICGVAASIEPQFQNLFVKANMSGDFTVVNGHLVADLKKYGLWDEEMIADLKYHDGALARIDRIPEDLRRIYATAFDIDPRWLIAAASRRQKWIDQAQSLNLYVAEPSGRALDELYRSAWRSGLKTTYYLRARAATQVEKSTLRGTDGRLNAVSPAGGPAAVPAAGPVDLSAGPAVAPAACSLTDPECEACQ</sequence>
<dbReference type="UniPathway" id="UPA00326"/>
<comment type="caution">
    <text evidence="13">The sequence shown here is derived from an EMBL/GenBank/DDBJ whole genome shotgun (WGS) entry which is preliminary data.</text>
</comment>
<evidence type="ECO:0000256" key="1">
    <source>
        <dbReference type="ARBA" id="ARBA00010406"/>
    </source>
</evidence>
<dbReference type="Pfam" id="PF00317">
    <property type="entry name" value="Ribonuc_red_lgN"/>
    <property type="match status" value="1"/>
</dbReference>
<evidence type="ECO:0000256" key="4">
    <source>
        <dbReference type="ARBA" id="ARBA00022840"/>
    </source>
</evidence>
<evidence type="ECO:0000256" key="3">
    <source>
        <dbReference type="ARBA" id="ARBA00022741"/>
    </source>
</evidence>
<dbReference type="PANTHER" id="PTHR11573:SF6">
    <property type="entry name" value="RIBONUCLEOSIDE-DIPHOSPHATE REDUCTASE LARGE SUBUNIT"/>
    <property type="match status" value="1"/>
</dbReference>
<keyword evidence="5 10" id="KW-0560">Oxidoreductase</keyword>
<dbReference type="NCBIfam" id="NF005544">
    <property type="entry name" value="PRK07207.1"/>
    <property type="match status" value="1"/>
</dbReference>
<dbReference type="InterPro" id="IPR039718">
    <property type="entry name" value="Rrm1"/>
</dbReference>
<evidence type="ECO:0000256" key="11">
    <source>
        <dbReference type="SAM" id="MobiDB-lite"/>
    </source>
</evidence>
<evidence type="ECO:0000259" key="12">
    <source>
        <dbReference type="PROSITE" id="PS51161"/>
    </source>
</evidence>
<dbReference type="GO" id="GO:0005971">
    <property type="term" value="C:ribonucleoside-diphosphate reductase complex"/>
    <property type="evidence" value="ECO:0007669"/>
    <property type="project" value="TreeGrafter"/>
</dbReference>
<dbReference type="InterPro" id="IPR008926">
    <property type="entry name" value="RNR_R1-su_N"/>
</dbReference>
<dbReference type="Gene3D" id="3.20.70.20">
    <property type="match status" value="1"/>
</dbReference>
<dbReference type="AlphaFoldDB" id="K6VQ33"/>
<dbReference type="PANTHER" id="PTHR11573">
    <property type="entry name" value="RIBONUCLEOSIDE-DIPHOSPHATE REDUCTASE LARGE CHAIN"/>
    <property type="match status" value="1"/>
</dbReference>
<comment type="function">
    <text evidence="7 10">Provides the precursors necessary for DNA synthesis. Catalyzes the biosynthesis of deoxyribonucleotides from the corresponding ribonucleotides.</text>
</comment>